<feature type="region of interest" description="Disordered" evidence="1">
    <location>
        <begin position="180"/>
        <end position="209"/>
    </location>
</feature>
<sequence>MVGNCSRCWRIFMKGRTTEMKIYTETNEEFRHRCLTNRANRTSDRSSKYANGSSTFMKTKARLSKSLGREETLVEMFNCRTNHNNIVIHESYAQRVEVATQQSQQSRKDAADGSAASVVDPDAAQELDDYQKKYQKILTRVTETDDLRLEWREQLERLQRMEAHMKVYQAQMRAAGIIPASGTQTSLPSALPNSGHGNDEEEEEDYLDL</sequence>
<feature type="region of interest" description="Disordered" evidence="1">
    <location>
        <begin position="98"/>
        <end position="122"/>
    </location>
</feature>
<feature type="compositionally biased region" description="Polar residues" evidence="1">
    <location>
        <begin position="181"/>
        <end position="196"/>
    </location>
</feature>
<gene>
    <name evidence="2" type="ORF">Ahy_B08g092267</name>
</gene>
<proteinExistence type="predicted"/>
<evidence type="ECO:0000313" key="3">
    <source>
        <dbReference type="Proteomes" id="UP000289738"/>
    </source>
</evidence>
<feature type="compositionally biased region" description="Acidic residues" evidence="1">
    <location>
        <begin position="199"/>
        <end position="209"/>
    </location>
</feature>
<name>A0A444Y3K1_ARAHY</name>
<evidence type="ECO:0000313" key="2">
    <source>
        <dbReference type="EMBL" id="RYQ96504.1"/>
    </source>
</evidence>
<evidence type="ECO:0000256" key="1">
    <source>
        <dbReference type="SAM" id="MobiDB-lite"/>
    </source>
</evidence>
<keyword evidence="3" id="KW-1185">Reference proteome</keyword>
<dbReference type="Proteomes" id="UP000289738">
    <property type="component" value="Chromosome B08"/>
</dbReference>
<reference evidence="2 3" key="1">
    <citation type="submission" date="2019-01" db="EMBL/GenBank/DDBJ databases">
        <title>Sequencing of cultivated peanut Arachis hypogaea provides insights into genome evolution and oil improvement.</title>
        <authorList>
            <person name="Chen X."/>
        </authorList>
    </citation>
    <scope>NUCLEOTIDE SEQUENCE [LARGE SCALE GENOMIC DNA]</scope>
    <source>
        <strain evidence="3">cv. Fuhuasheng</strain>
        <tissue evidence="2">Leaves</tissue>
    </source>
</reference>
<organism evidence="2 3">
    <name type="scientific">Arachis hypogaea</name>
    <name type="common">Peanut</name>
    <dbReference type="NCBI Taxonomy" id="3818"/>
    <lineage>
        <taxon>Eukaryota</taxon>
        <taxon>Viridiplantae</taxon>
        <taxon>Streptophyta</taxon>
        <taxon>Embryophyta</taxon>
        <taxon>Tracheophyta</taxon>
        <taxon>Spermatophyta</taxon>
        <taxon>Magnoliopsida</taxon>
        <taxon>eudicotyledons</taxon>
        <taxon>Gunneridae</taxon>
        <taxon>Pentapetalae</taxon>
        <taxon>rosids</taxon>
        <taxon>fabids</taxon>
        <taxon>Fabales</taxon>
        <taxon>Fabaceae</taxon>
        <taxon>Papilionoideae</taxon>
        <taxon>50 kb inversion clade</taxon>
        <taxon>dalbergioids sensu lato</taxon>
        <taxon>Dalbergieae</taxon>
        <taxon>Pterocarpus clade</taxon>
        <taxon>Arachis</taxon>
    </lineage>
</organism>
<protein>
    <submittedName>
        <fullName evidence="2">Uncharacterized protein</fullName>
    </submittedName>
</protein>
<dbReference type="EMBL" id="SDMP01000018">
    <property type="protein sequence ID" value="RYQ96504.1"/>
    <property type="molecule type" value="Genomic_DNA"/>
</dbReference>
<comment type="caution">
    <text evidence="2">The sequence shown here is derived from an EMBL/GenBank/DDBJ whole genome shotgun (WGS) entry which is preliminary data.</text>
</comment>
<accession>A0A444Y3K1</accession>
<feature type="compositionally biased region" description="Low complexity" evidence="1">
    <location>
        <begin position="112"/>
        <end position="122"/>
    </location>
</feature>
<dbReference type="AlphaFoldDB" id="A0A444Y3K1"/>